<dbReference type="InterPro" id="IPR036055">
    <property type="entry name" value="LDL_receptor-like_sf"/>
</dbReference>
<keyword evidence="4" id="KW-0812">Transmembrane</keyword>
<dbReference type="InterPro" id="IPR013783">
    <property type="entry name" value="Ig-like_fold"/>
</dbReference>
<name>S4NNK6_9NEOP</name>
<dbReference type="EMBL" id="GAIX01012224">
    <property type="protein sequence ID" value="JAA80336.1"/>
    <property type="molecule type" value="Transcribed_RNA"/>
</dbReference>
<evidence type="ECO:0000256" key="2">
    <source>
        <dbReference type="ARBA" id="ARBA00023157"/>
    </source>
</evidence>
<dbReference type="PROSITE" id="PS50853">
    <property type="entry name" value="FN3"/>
    <property type="match status" value="3"/>
</dbReference>
<dbReference type="SUPFAM" id="SSF49265">
    <property type="entry name" value="Fibronectin type III"/>
    <property type="match status" value="3"/>
</dbReference>
<keyword evidence="4" id="KW-1133">Transmembrane helix</keyword>
<feature type="domain" description="Fibronectin type-III" evidence="5">
    <location>
        <begin position="514"/>
        <end position="615"/>
    </location>
</feature>
<evidence type="ECO:0000313" key="6">
    <source>
        <dbReference type="EMBL" id="JAA80336.1"/>
    </source>
</evidence>
<feature type="region of interest" description="Disordered" evidence="3">
    <location>
        <begin position="675"/>
        <end position="702"/>
    </location>
</feature>
<protein>
    <submittedName>
        <fullName evidence="6">Sortilin-related receptor</fullName>
    </submittedName>
</protein>
<reference evidence="6" key="1">
    <citation type="journal article" date="2013" name="BMC Genomics">
        <title>Unscrambling butterfly oogenesis.</title>
        <authorList>
            <person name="Carter J.M."/>
            <person name="Baker S.C."/>
            <person name="Pink R."/>
            <person name="Carter D.R."/>
            <person name="Collins A."/>
            <person name="Tomlin J."/>
            <person name="Gibbs M."/>
            <person name="Breuker C.J."/>
        </authorList>
    </citation>
    <scope>NUCLEOTIDE SEQUENCE</scope>
    <source>
        <tissue evidence="6">Ovary</tissue>
    </source>
</reference>
<evidence type="ECO:0000256" key="4">
    <source>
        <dbReference type="SAM" id="Phobius"/>
    </source>
</evidence>
<dbReference type="CDD" id="cd00112">
    <property type="entry name" value="LDLa"/>
    <property type="match status" value="1"/>
</dbReference>
<dbReference type="InterPro" id="IPR003961">
    <property type="entry name" value="FN3_dom"/>
</dbReference>
<feature type="domain" description="Fibronectin type-III" evidence="5">
    <location>
        <begin position="127"/>
        <end position="222"/>
    </location>
</feature>
<keyword evidence="2" id="KW-1015">Disulfide bond</keyword>
<accession>S4NNK6</accession>
<dbReference type="CDD" id="cd00063">
    <property type="entry name" value="FN3"/>
    <property type="match status" value="2"/>
</dbReference>
<proteinExistence type="predicted"/>
<dbReference type="Gene3D" id="4.10.400.10">
    <property type="entry name" value="Low-density Lipoprotein Receptor"/>
    <property type="match status" value="1"/>
</dbReference>
<dbReference type="SMART" id="SM00060">
    <property type="entry name" value="FN3"/>
    <property type="match status" value="5"/>
</dbReference>
<dbReference type="Pfam" id="PF00041">
    <property type="entry name" value="fn3"/>
    <property type="match status" value="1"/>
</dbReference>
<reference evidence="6" key="2">
    <citation type="submission" date="2013-05" db="EMBL/GenBank/DDBJ databases">
        <authorList>
            <person name="Carter J.-M."/>
            <person name="Baker S.C."/>
            <person name="Pink R."/>
            <person name="Carter D.R.F."/>
            <person name="Collins A."/>
            <person name="Tomlin J."/>
            <person name="Gibbs M."/>
            <person name="Breuker C.J."/>
        </authorList>
    </citation>
    <scope>NUCLEOTIDE SEQUENCE</scope>
    <source>
        <tissue evidence="6">Ovary</tissue>
    </source>
</reference>
<evidence type="ECO:0000256" key="3">
    <source>
        <dbReference type="SAM" id="MobiDB-lite"/>
    </source>
</evidence>
<dbReference type="PANTHER" id="PTHR46708">
    <property type="entry name" value="TENASCIN"/>
    <property type="match status" value="1"/>
</dbReference>
<evidence type="ECO:0000256" key="1">
    <source>
        <dbReference type="ARBA" id="ARBA00022737"/>
    </source>
</evidence>
<dbReference type="AlphaFoldDB" id="S4NNK6"/>
<evidence type="ECO:0000259" key="5">
    <source>
        <dbReference type="PROSITE" id="PS50853"/>
    </source>
</evidence>
<keyword evidence="4" id="KW-0472">Membrane</keyword>
<dbReference type="Gene3D" id="2.60.40.10">
    <property type="entry name" value="Immunoglobulins"/>
    <property type="match status" value="3"/>
</dbReference>
<dbReference type="InterPro" id="IPR050991">
    <property type="entry name" value="ECM_Regulatory_Proteins"/>
</dbReference>
<feature type="transmembrane region" description="Helical" evidence="4">
    <location>
        <begin position="629"/>
        <end position="653"/>
    </location>
</feature>
<dbReference type="PANTHER" id="PTHR46708:SF2">
    <property type="entry name" value="FIBRONECTIN TYPE-III DOMAIN-CONTAINING PROTEIN"/>
    <property type="match status" value="1"/>
</dbReference>
<feature type="domain" description="Fibronectin type-III" evidence="5">
    <location>
        <begin position="316"/>
        <end position="415"/>
    </location>
</feature>
<dbReference type="InterPro" id="IPR036116">
    <property type="entry name" value="FN3_sf"/>
</dbReference>
<keyword evidence="6" id="KW-0675">Receptor</keyword>
<dbReference type="SUPFAM" id="SSF57424">
    <property type="entry name" value="LDL receptor-like module"/>
    <property type="match status" value="1"/>
</dbReference>
<keyword evidence="1" id="KW-0677">Repeat</keyword>
<organism evidence="6">
    <name type="scientific">Pararge aegeria</name>
    <name type="common">speckled wood butterfly</name>
    <dbReference type="NCBI Taxonomy" id="116150"/>
    <lineage>
        <taxon>Eukaryota</taxon>
        <taxon>Metazoa</taxon>
        <taxon>Ecdysozoa</taxon>
        <taxon>Arthropoda</taxon>
        <taxon>Hexapoda</taxon>
        <taxon>Insecta</taxon>
        <taxon>Pterygota</taxon>
        <taxon>Neoptera</taxon>
        <taxon>Endopterygota</taxon>
        <taxon>Lepidoptera</taxon>
        <taxon>Glossata</taxon>
        <taxon>Ditrysia</taxon>
        <taxon>Papilionoidea</taxon>
        <taxon>Nymphalidae</taxon>
        <taxon>Satyrinae</taxon>
        <taxon>Satyrini</taxon>
        <taxon>Parargina</taxon>
        <taxon>Pararge</taxon>
    </lineage>
</organism>
<dbReference type="InterPro" id="IPR002172">
    <property type="entry name" value="LDrepeatLR_classA_rpt"/>
</dbReference>
<sequence length="702" mass="78424">MVCNGHQDCYDGSDEANCTSEASEEHLYQFLSIGVDQSSINSTSFLISCWMAQQKMVLYTFLPSIAKVSDGVWKNMTWTTDSVYRFTDLEPYTNYNVTVYIQDSKSNKTYASMKYVNTTTGEGVPSPPRRLTVRQMVGSRVNLIWDPPSDPRGIIQHYTVHYVPPLPPMEKIVPAADNNVSVSFVIVGYFKPNKNYSFWVTATNNGFTSESTAIMNLTFDEGGDVDDIVNASMSRLSPTSVSLKWNKLRGVEGYLVETRLPRQYPQPPVINTTDNRVIVRSLPKNVQIYIDIKAYKNGIIGQPFTIPIVTEGISEEPIHLNAEHVKENRSSVRLSWSTPSVDQNKDKELQYEVHYLLFKDLRQHTGHLENDTEVLTKNTSIVIEGLQLCETYVFSVGLVGAGQLSVFKEFITKEDPKAAIRDLRFVFDEKKSELQILWKANCDVITQPISYRLDITELTNERVSRYELKATEKVALSHVIENVPLGGRYNVCIHTSEQGSAEKCGFVRSGEVDSPHAVVAWLSPNGHLMVSWQHPEDNHTDPKHKYQIIVSDKEIPEDLLHPTDDMKTALADFSPLLMTANSVPNGPLFVSVRAISKDGYYSDLSEVRTLTMEGAEAFESDSTASGLGAVWWGAGAACVAAIVLGGALLHMALRHRRLARSLLRLAATPRYDSRRGQATIDHDDDDVPPISGFSDDEPLVIA</sequence>